<evidence type="ECO:0000313" key="2">
    <source>
        <dbReference type="EMBL" id="EMA67837.1"/>
    </source>
</evidence>
<dbReference type="RefSeq" id="WP_008000473.1">
    <property type="nucleotide sequence ID" value="NZ_AOJI01000022.1"/>
</dbReference>
<dbReference type="InterPro" id="IPR055933">
    <property type="entry name" value="DUF7511"/>
</dbReference>
<sequence>MRPSEDSQRQEETIEATFARYDDRPDECTLHPAVPDEGKRTTEWVTARHGAYVSLAVWR</sequence>
<organism evidence="2 3">
    <name type="scientific">Halorubrum aidingense JCM 13560</name>
    <dbReference type="NCBI Taxonomy" id="1230454"/>
    <lineage>
        <taxon>Archaea</taxon>
        <taxon>Methanobacteriati</taxon>
        <taxon>Methanobacteriota</taxon>
        <taxon>Stenosarchaea group</taxon>
        <taxon>Halobacteria</taxon>
        <taxon>Halobacteriales</taxon>
        <taxon>Haloferacaceae</taxon>
        <taxon>Halorubrum</taxon>
    </lineage>
</organism>
<protein>
    <recommendedName>
        <fullName evidence="1">DUF7511 domain-containing protein</fullName>
    </recommendedName>
</protein>
<comment type="caution">
    <text evidence="2">The sequence shown here is derived from an EMBL/GenBank/DDBJ whole genome shotgun (WGS) entry which is preliminary data.</text>
</comment>
<name>M0PCF1_9EURY</name>
<dbReference type="Proteomes" id="UP000011575">
    <property type="component" value="Unassembled WGS sequence"/>
</dbReference>
<proteinExistence type="predicted"/>
<dbReference type="EMBL" id="AOJI01000022">
    <property type="protein sequence ID" value="EMA67837.1"/>
    <property type="molecule type" value="Genomic_DNA"/>
</dbReference>
<dbReference type="PATRIC" id="fig|1230454.4.peg.1804"/>
<dbReference type="Pfam" id="PF24351">
    <property type="entry name" value="DUF7511"/>
    <property type="match status" value="1"/>
</dbReference>
<feature type="domain" description="DUF7511" evidence="1">
    <location>
        <begin position="14"/>
        <end position="59"/>
    </location>
</feature>
<reference evidence="2 3" key="1">
    <citation type="journal article" date="2014" name="PLoS Genet.">
        <title>Phylogenetically driven sequencing of extremely halophilic archaea reveals strategies for static and dynamic osmo-response.</title>
        <authorList>
            <person name="Becker E.A."/>
            <person name="Seitzer P.M."/>
            <person name="Tritt A."/>
            <person name="Larsen D."/>
            <person name="Krusor M."/>
            <person name="Yao A.I."/>
            <person name="Wu D."/>
            <person name="Madern D."/>
            <person name="Eisen J.A."/>
            <person name="Darling A.E."/>
            <person name="Facciotti M.T."/>
        </authorList>
    </citation>
    <scope>NUCLEOTIDE SEQUENCE [LARGE SCALE GENOMIC DNA]</scope>
    <source>
        <strain evidence="2 3">JCM 13560</strain>
    </source>
</reference>
<evidence type="ECO:0000259" key="1">
    <source>
        <dbReference type="Pfam" id="PF24351"/>
    </source>
</evidence>
<keyword evidence="3" id="KW-1185">Reference proteome</keyword>
<dbReference type="OrthoDB" id="186853at2157"/>
<accession>M0PCF1</accession>
<evidence type="ECO:0000313" key="3">
    <source>
        <dbReference type="Proteomes" id="UP000011575"/>
    </source>
</evidence>
<gene>
    <name evidence="2" type="ORF">C461_08919</name>
</gene>
<dbReference type="AlphaFoldDB" id="M0PCF1"/>